<keyword evidence="10" id="KW-1185">Reference proteome</keyword>
<evidence type="ECO:0000256" key="4">
    <source>
        <dbReference type="ARBA" id="ARBA00022737"/>
    </source>
</evidence>
<evidence type="ECO:0000256" key="3">
    <source>
        <dbReference type="ARBA" id="ARBA00022525"/>
    </source>
</evidence>
<evidence type="ECO:0000256" key="7">
    <source>
        <dbReference type="ARBA" id="ARBA00023136"/>
    </source>
</evidence>
<accession>A0A2X4TFF5</accession>
<keyword evidence="6" id="KW-0843">Virulence</keyword>
<evidence type="ECO:0000259" key="8">
    <source>
        <dbReference type="Pfam" id="PF21684"/>
    </source>
</evidence>
<dbReference type="AlphaFoldDB" id="A0A2X4TFF5"/>
<keyword evidence="4" id="KW-0677">Repeat</keyword>
<dbReference type="PANTHER" id="PTHR14136">
    <property type="entry name" value="BTB_POZ DOMAIN-CONTAINING PROTEIN KCTD9"/>
    <property type="match status" value="1"/>
</dbReference>
<dbReference type="InterPro" id="IPR051082">
    <property type="entry name" value="Pentapeptide-BTB/POZ_domain"/>
</dbReference>
<evidence type="ECO:0000256" key="6">
    <source>
        <dbReference type="ARBA" id="ARBA00023026"/>
    </source>
</evidence>
<protein>
    <submittedName>
        <fullName evidence="9">Effector protein PipB</fullName>
    </submittedName>
</protein>
<feature type="domain" description="Secreted effector protein PipB2 N-terminal" evidence="8">
    <location>
        <begin position="29"/>
        <end position="136"/>
    </location>
</feature>
<dbReference type="Gene3D" id="2.160.20.80">
    <property type="entry name" value="E3 ubiquitin-protein ligase SopA"/>
    <property type="match status" value="1"/>
</dbReference>
<evidence type="ECO:0000256" key="1">
    <source>
        <dbReference type="ARBA" id="ARBA00004551"/>
    </source>
</evidence>
<name>A0A2X4TFF5_SALER</name>
<comment type="subcellular location">
    <subcellularLocation>
        <location evidence="1">Host membrane</location>
    </subcellularLocation>
    <subcellularLocation>
        <location evidence="2">Secreted</location>
    </subcellularLocation>
</comment>
<dbReference type="Pfam" id="PF21684">
    <property type="entry name" value="PipB2_N"/>
    <property type="match status" value="1"/>
</dbReference>
<sequence>MPITQATPEKVAKYLCAAGVGTKEAMENATSPQGICEWIVNFFTCGRVKRNNEKCFREVMEKLTTALLHVNKDDFYSGAKIFLEDINGCVTSFSYGEVFESSSPMVTVEVSKNGKTVTRTIVAKTFLDACRMLKLMNKYNIQPQEDSALLTDEGKLDLRGANLTHKDFNGEDLSHIDASNADFRGSNLSDVNLIDANLCCANLHAVNLMGSNMTRANLTHADLTYANMSSVNLTAAILFSSDFTSTNLNSAILDKIALTLAKALTGANLTGIQHTPTPLLDYNDETPFPRLIF</sequence>
<keyword evidence="7" id="KW-0472">Membrane</keyword>
<evidence type="ECO:0000313" key="9">
    <source>
        <dbReference type="EMBL" id="SQI25783.1"/>
    </source>
</evidence>
<keyword evidence="5" id="KW-1043">Host membrane</keyword>
<dbReference type="Pfam" id="PF00805">
    <property type="entry name" value="Pentapeptide"/>
    <property type="match status" value="2"/>
</dbReference>
<dbReference type="GO" id="GO:0005576">
    <property type="term" value="C:extracellular region"/>
    <property type="evidence" value="ECO:0007669"/>
    <property type="project" value="UniProtKB-SubCell"/>
</dbReference>
<evidence type="ECO:0000313" key="10">
    <source>
        <dbReference type="Proteomes" id="UP000248731"/>
    </source>
</evidence>
<dbReference type="EMBL" id="LS483466">
    <property type="protein sequence ID" value="SQI25783.1"/>
    <property type="molecule type" value="Genomic_DNA"/>
</dbReference>
<organism evidence="9 10">
    <name type="scientific">Salmonella enterica subsp. arizonae</name>
    <dbReference type="NCBI Taxonomy" id="59203"/>
    <lineage>
        <taxon>Bacteria</taxon>
        <taxon>Pseudomonadati</taxon>
        <taxon>Pseudomonadota</taxon>
        <taxon>Gammaproteobacteria</taxon>
        <taxon>Enterobacterales</taxon>
        <taxon>Enterobacteriaceae</taxon>
        <taxon>Salmonella</taxon>
    </lineage>
</organism>
<dbReference type="InterPro" id="IPR048984">
    <property type="entry name" value="PipB2_N"/>
</dbReference>
<keyword evidence="3" id="KW-0964">Secreted</keyword>
<dbReference type="PANTHER" id="PTHR14136:SF17">
    <property type="entry name" value="BTB_POZ DOMAIN-CONTAINING PROTEIN KCTD9"/>
    <property type="match status" value="1"/>
</dbReference>
<evidence type="ECO:0000256" key="2">
    <source>
        <dbReference type="ARBA" id="ARBA00004613"/>
    </source>
</evidence>
<dbReference type="Proteomes" id="UP000248731">
    <property type="component" value="Chromosome 1"/>
</dbReference>
<gene>
    <name evidence="9" type="primary">pipB2_3</name>
    <name evidence="9" type="ORF">NCTC7307_03503</name>
</gene>
<reference evidence="9 10" key="1">
    <citation type="submission" date="2018-06" db="EMBL/GenBank/DDBJ databases">
        <authorList>
            <consortium name="Pathogen Informatics"/>
            <person name="Doyle S."/>
        </authorList>
    </citation>
    <scope>NUCLEOTIDE SEQUENCE [LARGE SCALE GENOMIC DNA]</scope>
    <source>
        <strain evidence="9 10">NCTC7307</strain>
    </source>
</reference>
<evidence type="ECO:0000256" key="5">
    <source>
        <dbReference type="ARBA" id="ARBA00022870"/>
    </source>
</evidence>
<dbReference type="SUPFAM" id="SSF141571">
    <property type="entry name" value="Pentapeptide repeat-like"/>
    <property type="match status" value="1"/>
</dbReference>
<dbReference type="Gene3D" id="3.30.2450.10">
    <property type="entry name" value="Secreted effector protein pipB2"/>
    <property type="match status" value="1"/>
</dbReference>
<proteinExistence type="predicted"/>
<dbReference type="InterPro" id="IPR001646">
    <property type="entry name" value="5peptide_repeat"/>
</dbReference>
<dbReference type="NCBIfam" id="NF011744">
    <property type="entry name" value="PRK15197.1"/>
    <property type="match status" value="1"/>
</dbReference>
<dbReference type="GO" id="GO:0033644">
    <property type="term" value="C:host cell membrane"/>
    <property type="evidence" value="ECO:0007669"/>
    <property type="project" value="UniProtKB-SubCell"/>
</dbReference>